<name>A0A7W3MTY9_9ACTN</name>
<evidence type="ECO:0000256" key="3">
    <source>
        <dbReference type="SAM" id="SignalP"/>
    </source>
</evidence>
<proteinExistence type="predicted"/>
<feature type="region of interest" description="Disordered" evidence="1">
    <location>
        <begin position="141"/>
        <end position="224"/>
    </location>
</feature>
<feature type="signal peptide" evidence="3">
    <location>
        <begin position="1"/>
        <end position="23"/>
    </location>
</feature>
<evidence type="ECO:0000256" key="1">
    <source>
        <dbReference type="SAM" id="MobiDB-lite"/>
    </source>
</evidence>
<evidence type="ECO:0000313" key="4">
    <source>
        <dbReference type="EMBL" id="MBA9001851.1"/>
    </source>
</evidence>
<evidence type="ECO:0008006" key="6">
    <source>
        <dbReference type="Google" id="ProtNLM"/>
    </source>
</evidence>
<feature type="transmembrane region" description="Helical" evidence="2">
    <location>
        <begin position="226"/>
        <end position="247"/>
    </location>
</feature>
<keyword evidence="5" id="KW-1185">Reference proteome</keyword>
<evidence type="ECO:0000256" key="2">
    <source>
        <dbReference type="SAM" id="Phobius"/>
    </source>
</evidence>
<organism evidence="4 5">
    <name type="scientific">Thermomonospora cellulosilytica</name>
    <dbReference type="NCBI Taxonomy" id="1411118"/>
    <lineage>
        <taxon>Bacteria</taxon>
        <taxon>Bacillati</taxon>
        <taxon>Actinomycetota</taxon>
        <taxon>Actinomycetes</taxon>
        <taxon>Streptosporangiales</taxon>
        <taxon>Thermomonosporaceae</taxon>
        <taxon>Thermomonospora</taxon>
    </lineage>
</organism>
<feature type="chain" id="PRO_5038446892" description="Gram-positive cocci surface proteins LPxTG domain-containing protein" evidence="3">
    <location>
        <begin position="24"/>
        <end position="255"/>
    </location>
</feature>
<keyword evidence="2" id="KW-1133">Transmembrane helix</keyword>
<dbReference type="Proteomes" id="UP000539313">
    <property type="component" value="Unassembled WGS sequence"/>
</dbReference>
<comment type="caution">
    <text evidence="4">The sequence shown here is derived from an EMBL/GenBank/DDBJ whole genome shotgun (WGS) entry which is preliminary data.</text>
</comment>
<sequence length="255" mass="25585">MLRRTVRAAAAAALVTGATVATAGVTWAATPPGDNGTVKIHDSVTGEELRRNEPHVCTFYLDGFGFDAVQKVTWWIEPWAPTRPAKPAEAGKVLDGALTLDAEGHGRSADLALPDGHYKLFWTFEGKKGAPKHKVFWVDCTPGKPGSPGTPGDPKPGTPGTRPTVTPPPGTGPAPTPGPGGSVSPSTPAGSPTPSKSPGTGGDGGDGEDTTGTNAGGGLPFTGAPAMAMAATGAALLLGGGAALWLARRKKAAES</sequence>
<keyword evidence="3" id="KW-0732">Signal</keyword>
<reference evidence="4 5" key="1">
    <citation type="submission" date="2020-08" db="EMBL/GenBank/DDBJ databases">
        <title>Sequencing the genomes of 1000 actinobacteria strains.</title>
        <authorList>
            <person name="Klenk H.-P."/>
        </authorList>
    </citation>
    <scope>NUCLEOTIDE SEQUENCE [LARGE SCALE GENOMIC DNA]</scope>
    <source>
        <strain evidence="4 5">DSM 45823</strain>
    </source>
</reference>
<feature type="compositionally biased region" description="Pro residues" evidence="1">
    <location>
        <begin position="165"/>
        <end position="178"/>
    </location>
</feature>
<evidence type="ECO:0000313" key="5">
    <source>
        <dbReference type="Proteomes" id="UP000539313"/>
    </source>
</evidence>
<accession>A0A7W3MTY9</accession>
<dbReference type="AlphaFoldDB" id="A0A7W3MTY9"/>
<feature type="compositionally biased region" description="Low complexity" evidence="1">
    <location>
        <begin position="182"/>
        <end position="198"/>
    </location>
</feature>
<gene>
    <name evidence="4" type="ORF">HNR21_000733</name>
</gene>
<dbReference type="EMBL" id="JACJII010000001">
    <property type="protein sequence ID" value="MBA9001851.1"/>
    <property type="molecule type" value="Genomic_DNA"/>
</dbReference>
<protein>
    <recommendedName>
        <fullName evidence="6">Gram-positive cocci surface proteins LPxTG domain-containing protein</fullName>
    </recommendedName>
</protein>
<dbReference type="RefSeq" id="WP_182704041.1">
    <property type="nucleotide sequence ID" value="NZ_JACJII010000001.1"/>
</dbReference>
<keyword evidence="2" id="KW-0812">Transmembrane</keyword>
<keyword evidence="2" id="KW-0472">Membrane</keyword>